<keyword evidence="2 7" id="KW-0812">Transmembrane</keyword>
<feature type="transmembrane region" description="Helical" evidence="7">
    <location>
        <begin position="12"/>
        <end position="33"/>
    </location>
</feature>
<keyword evidence="4 7" id="KW-0472">Membrane</keyword>
<evidence type="ECO:0000313" key="9">
    <source>
        <dbReference type="EMBL" id="PGG98715.1"/>
    </source>
</evidence>
<feature type="domain" description="Rhodopsin" evidence="8">
    <location>
        <begin position="29"/>
        <end position="265"/>
    </location>
</feature>
<feature type="region of interest" description="Disordered" evidence="6">
    <location>
        <begin position="287"/>
        <end position="329"/>
    </location>
</feature>
<feature type="transmembrane region" description="Helical" evidence="7">
    <location>
        <begin position="166"/>
        <end position="189"/>
    </location>
</feature>
<feature type="transmembrane region" description="Helical" evidence="7">
    <location>
        <begin position="201"/>
        <end position="220"/>
    </location>
</feature>
<dbReference type="AlphaFoldDB" id="A0A2B7WPL3"/>
<evidence type="ECO:0000256" key="6">
    <source>
        <dbReference type="SAM" id="MobiDB-lite"/>
    </source>
</evidence>
<organism evidence="9 10">
    <name type="scientific">Polytolypa hystricis (strain UAMH7299)</name>
    <dbReference type="NCBI Taxonomy" id="1447883"/>
    <lineage>
        <taxon>Eukaryota</taxon>
        <taxon>Fungi</taxon>
        <taxon>Dikarya</taxon>
        <taxon>Ascomycota</taxon>
        <taxon>Pezizomycotina</taxon>
        <taxon>Eurotiomycetes</taxon>
        <taxon>Eurotiomycetidae</taxon>
        <taxon>Onygenales</taxon>
        <taxon>Onygenales incertae sedis</taxon>
        <taxon>Polytolypa</taxon>
    </lineage>
</organism>
<dbReference type="EMBL" id="PDNA01000287">
    <property type="protein sequence ID" value="PGG98715.1"/>
    <property type="molecule type" value="Genomic_DNA"/>
</dbReference>
<keyword evidence="3 7" id="KW-1133">Transmembrane helix</keyword>
<comment type="caution">
    <text evidence="9">The sequence shown here is derived from an EMBL/GenBank/DDBJ whole genome shotgun (WGS) entry which is preliminary data.</text>
</comment>
<feature type="transmembrane region" description="Helical" evidence="7">
    <location>
        <begin position="45"/>
        <end position="69"/>
    </location>
</feature>
<dbReference type="GO" id="GO:0016020">
    <property type="term" value="C:membrane"/>
    <property type="evidence" value="ECO:0007669"/>
    <property type="project" value="UniProtKB-SubCell"/>
</dbReference>
<keyword evidence="10" id="KW-1185">Reference proteome</keyword>
<evidence type="ECO:0000256" key="3">
    <source>
        <dbReference type="ARBA" id="ARBA00022989"/>
    </source>
</evidence>
<dbReference type="PANTHER" id="PTHR33048">
    <property type="entry name" value="PTH11-LIKE INTEGRAL MEMBRANE PROTEIN (AFU_ORTHOLOGUE AFUA_5G11245)"/>
    <property type="match status" value="1"/>
</dbReference>
<sequence>MERRDDSLQPWTIAVTASVTVMAFVSVCLRLLSRYERNQRLWWDDWMIIFSMAWNLVVVGFIFAMVHYGMGLHALDPVPMEDIVTVAKLLLVAEILYVFNLVWTKISFLMMFYRIFHFPYFKRWAYIIGGFVVAWVICITFLFVFICVPVQKMWYPDLPGRCIDQVGTWIANAVSTIVTDLAILILPIPQVWKLQLSRSEKFALTIAFGLGFFVVFASTYRFTVLFSYDANDPTYSLAPTVGWTAIEMAAGITSACLPTMRPALQLIVRSLGIQHLMPSFIRAKISSQPGGTSASHGGNRSTGIDPAIDASNGRDDYHKRSTSQHHTFYPLSDDACSDLTIAQKQKDHDAEAGAAPSSGKMRPDDGYIFTSVTSTRNNNSGGDGDSLSSDEVPLHSIRVQKDFSRIDNVRKD</sequence>
<evidence type="ECO:0000256" key="1">
    <source>
        <dbReference type="ARBA" id="ARBA00004141"/>
    </source>
</evidence>
<proteinExistence type="inferred from homology"/>
<feature type="compositionally biased region" description="Low complexity" evidence="6">
    <location>
        <begin position="377"/>
        <end position="390"/>
    </location>
</feature>
<dbReference type="Proteomes" id="UP000224634">
    <property type="component" value="Unassembled WGS sequence"/>
</dbReference>
<feature type="transmembrane region" description="Helical" evidence="7">
    <location>
        <begin position="89"/>
        <end position="112"/>
    </location>
</feature>
<feature type="transmembrane region" description="Helical" evidence="7">
    <location>
        <begin position="240"/>
        <end position="260"/>
    </location>
</feature>
<dbReference type="InterPro" id="IPR052337">
    <property type="entry name" value="SAT4-like"/>
</dbReference>
<dbReference type="STRING" id="1447883.A0A2B7WPL3"/>
<name>A0A2B7WPL3_POLH7</name>
<feature type="compositionally biased region" description="Polar residues" evidence="6">
    <location>
        <begin position="287"/>
        <end position="302"/>
    </location>
</feature>
<feature type="transmembrane region" description="Helical" evidence="7">
    <location>
        <begin position="124"/>
        <end position="146"/>
    </location>
</feature>
<reference evidence="9 10" key="1">
    <citation type="submission" date="2017-10" db="EMBL/GenBank/DDBJ databases">
        <title>Comparative genomics in systemic dimorphic fungi from Ajellomycetaceae.</title>
        <authorList>
            <person name="Munoz J.F."/>
            <person name="Mcewen J.G."/>
            <person name="Clay O.K."/>
            <person name="Cuomo C.A."/>
        </authorList>
    </citation>
    <scope>NUCLEOTIDE SEQUENCE [LARGE SCALE GENOMIC DNA]</scope>
    <source>
        <strain evidence="9 10">UAMH7299</strain>
    </source>
</reference>
<accession>A0A2B7WPL3</accession>
<evidence type="ECO:0000259" key="8">
    <source>
        <dbReference type="Pfam" id="PF20684"/>
    </source>
</evidence>
<dbReference type="PANTHER" id="PTHR33048:SF151">
    <property type="entry name" value="INTEGRAL MEMBRANE PROTEIN"/>
    <property type="match status" value="1"/>
</dbReference>
<dbReference type="Pfam" id="PF20684">
    <property type="entry name" value="Fung_rhodopsin"/>
    <property type="match status" value="1"/>
</dbReference>
<evidence type="ECO:0000256" key="4">
    <source>
        <dbReference type="ARBA" id="ARBA00023136"/>
    </source>
</evidence>
<comment type="similarity">
    <text evidence="5">Belongs to the SAT4 family.</text>
</comment>
<dbReference type="InterPro" id="IPR049326">
    <property type="entry name" value="Rhodopsin_dom_fungi"/>
</dbReference>
<dbReference type="OrthoDB" id="10017208at2759"/>
<comment type="subcellular location">
    <subcellularLocation>
        <location evidence="1">Membrane</location>
        <topology evidence="1">Multi-pass membrane protein</topology>
    </subcellularLocation>
</comment>
<evidence type="ECO:0000256" key="5">
    <source>
        <dbReference type="ARBA" id="ARBA00038359"/>
    </source>
</evidence>
<gene>
    <name evidence="9" type="ORF">AJ80_09488</name>
</gene>
<evidence type="ECO:0000256" key="7">
    <source>
        <dbReference type="SAM" id="Phobius"/>
    </source>
</evidence>
<evidence type="ECO:0000256" key="2">
    <source>
        <dbReference type="ARBA" id="ARBA00022692"/>
    </source>
</evidence>
<evidence type="ECO:0000313" key="10">
    <source>
        <dbReference type="Proteomes" id="UP000224634"/>
    </source>
</evidence>
<feature type="region of interest" description="Disordered" evidence="6">
    <location>
        <begin position="343"/>
        <end position="396"/>
    </location>
</feature>
<protein>
    <recommendedName>
        <fullName evidence="8">Rhodopsin domain-containing protein</fullName>
    </recommendedName>
</protein>